<evidence type="ECO:0000256" key="1">
    <source>
        <dbReference type="ARBA" id="ARBA00001966"/>
    </source>
</evidence>
<dbReference type="GO" id="GO:0003824">
    <property type="term" value="F:catalytic activity"/>
    <property type="evidence" value="ECO:0007669"/>
    <property type="project" value="InterPro"/>
</dbReference>
<organism evidence="7">
    <name type="scientific">marine metagenome</name>
    <dbReference type="NCBI Taxonomy" id="408172"/>
    <lineage>
        <taxon>unclassified sequences</taxon>
        <taxon>metagenomes</taxon>
        <taxon>ecological metagenomes</taxon>
    </lineage>
</organism>
<evidence type="ECO:0000259" key="6">
    <source>
        <dbReference type="PROSITE" id="PS51332"/>
    </source>
</evidence>
<protein>
    <recommendedName>
        <fullName evidence="6">B12-binding domain-containing protein</fullName>
    </recommendedName>
</protein>
<accession>A0A382TAW9</accession>
<dbReference type="Gene3D" id="3.40.50.280">
    <property type="entry name" value="Cobalamin-binding domain"/>
    <property type="match status" value="1"/>
</dbReference>
<dbReference type="InterPro" id="IPR006158">
    <property type="entry name" value="Cobalamin-bd"/>
</dbReference>
<dbReference type="EMBL" id="UINC01134846">
    <property type="protein sequence ID" value="SVD18637.1"/>
    <property type="molecule type" value="Genomic_DNA"/>
</dbReference>
<keyword evidence="3" id="KW-0479">Metal-binding</keyword>
<dbReference type="GO" id="GO:0031419">
    <property type="term" value="F:cobalamin binding"/>
    <property type="evidence" value="ECO:0007669"/>
    <property type="project" value="InterPro"/>
</dbReference>
<dbReference type="InterPro" id="IPR007197">
    <property type="entry name" value="rSAM"/>
</dbReference>
<name>A0A382TAW9_9ZZZZ</name>
<dbReference type="AlphaFoldDB" id="A0A382TAW9"/>
<keyword evidence="4" id="KW-0408">Iron</keyword>
<dbReference type="SFLD" id="SFLDG01082">
    <property type="entry name" value="B12-binding_domain_containing"/>
    <property type="match status" value="1"/>
</dbReference>
<dbReference type="PROSITE" id="PS51332">
    <property type="entry name" value="B12_BINDING"/>
    <property type="match status" value="1"/>
</dbReference>
<keyword evidence="2" id="KW-0949">S-adenosyl-L-methionine</keyword>
<keyword evidence="5" id="KW-0411">Iron-sulfur</keyword>
<dbReference type="GO" id="GO:0051536">
    <property type="term" value="F:iron-sulfur cluster binding"/>
    <property type="evidence" value="ECO:0007669"/>
    <property type="project" value="UniProtKB-KW"/>
</dbReference>
<gene>
    <name evidence="7" type="ORF">METZ01_LOCUS371491</name>
</gene>
<dbReference type="SFLD" id="SFLDS00029">
    <property type="entry name" value="Radical_SAM"/>
    <property type="match status" value="1"/>
</dbReference>
<evidence type="ECO:0000256" key="2">
    <source>
        <dbReference type="ARBA" id="ARBA00022691"/>
    </source>
</evidence>
<dbReference type="Pfam" id="PF02310">
    <property type="entry name" value="B12-binding"/>
    <property type="match status" value="1"/>
</dbReference>
<proteinExistence type="predicted"/>
<evidence type="ECO:0000256" key="5">
    <source>
        <dbReference type="ARBA" id="ARBA00023014"/>
    </source>
</evidence>
<feature type="non-terminal residue" evidence="7">
    <location>
        <position position="238"/>
    </location>
</feature>
<dbReference type="InterPro" id="IPR051198">
    <property type="entry name" value="BchE-like"/>
</dbReference>
<evidence type="ECO:0000313" key="7">
    <source>
        <dbReference type="EMBL" id="SVD18637.1"/>
    </source>
</evidence>
<dbReference type="PANTHER" id="PTHR43409">
    <property type="entry name" value="ANAEROBIC MAGNESIUM-PROTOPORPHYRIN IX MONOMETHYL ESTER CYCLASE-RELATED"/>
    <property type="match status" value="1"/>
</dbReference>
<comment type="cofactor">
    <cofactor evidence="1">
        <name>[4Fe-4S] cluster</name>
        <dbReference type="ChEBI" id="CHEBI:49883"/>
    </cofactor>
</comment>
<dbReference type="CDD" id="cd02068">
    <property type="entry name" value="radical_SAM_B12_BD"/>
    <property type="match status" value="1"/>
</dbReference>
<feature type="domain" description="B12-binding" evidence="6">
    <location>
        <begin position="2"/>
        <end position="137"/>
    </location>
</feature>
<evidence type="ECO:0000256" key="4">
    <source>
        <dbReference type="ARBA" id="ARBA00023004"/>
    </source>
</evidence>
<evidence type="ECO:0000256" key="3">
    <source>
        <dbReference type="ARBA" id="ARBA00022723"/>
    </source>
</evidence>
<sequence>MIYPLQGGSGAFVRHIPLGLLYTSAKLVKQGVSLEILDCRLNPRMWREELRNKLDEETLMVGISVMTGTPVIQASEISGMVKEFDPEINVVWGGPHATFNPKDILESENTCDYVVNGYGNEAFFKLYQALKSGDRPSNMPGVVYRDGTVIVSTPREEQFEHIHYEDIPYHLLSNYDAYGHIGHNNRTFSMYSALGCPYLCTFCSSPAEYRDIPGKKWIPLEVQEVVDHVEYVVTKYRA</sequence>
<dbReference type="GO" id="GO:0046872">
    <property type="term" value="F:metal ion binding"/>
    <property type="evidence" value="ECO:0007669"/>
    <property type="project" value="UniProtKB-KW"/>
</dbReference>
<reference evidence="7" key="1">
    <citation type="submission" date="2018-05" db="EMBL/GenBank/DDBJ databases">
        <authorList>
            <person name="Lanie J.A."/>
            <person name="Ng W.-L."/>
            <person name="Kazmierczak K.M."/>
            <person name="Andrzejewski T.M."/>
            <person name="Davidsen T.M."/>
            <person name="Wayne K.J."/>
            <person name="Tettelin H."/>
            <person name="Glass J.I."/>
            <person name="Rusch D."/>
            <person name="Podicherti R."/>
            <person name="Tsui H.-C.T."/>
            <person name="Winkler M.E."/>
        </authorList>
    </citation>
    <scope>NUCLEOTIDE SEQUENCE</scope>
</reference>